<reference evidence="1" key="1">
    <citation type="journal article" date="2020" name="Stud. Mycol.">
        <title>101 Dothideomycetes genomes: a test case for predicting lifestyles and emergence of pathogens.</title>
        <authorList>
            <person name="Haridas S."/>
            <person name="Albert R."/>
            <person name="Binder M."/>
            <person name="Bloem J."/>
            <person name="Labutti K."/>
            <person name="Salamov A."/>
            <person name="Andreopoulos B."/>
            <person name="Baker S."/>
            <person name="Barry K."/>
            <person name="Bills G."/>
            <person name="Bluhm B."/>
            <person name="Cannon C."/>
            <person name="Castanera R."/>
            <person name="Culley D."/>
            <person name="Daum C."/>
            <person name="Ezra D."/>
            <person name="Gonzalez J."/>
            <person name="Henrissat B."/>
            <person name="Kuo A."/>
            <person name="Liang C."/>
            <person name="Lipzen A."/>
            <person name="Lutzoni F."/>
            <person name="Magnuson J."/>
            <person name="Mondo S."/>
            <person name="Nolan M."/>
            <person name="Ohm R."/>
            <person name="Pangilinan J."/>
            <person name="Park H.-J."/>
            <person name="Ramirez L."/>
            <person name="Alfaro M."/>
            <person name="Sun H."/>
            <person name="Tritt A."/>
            <person name="Yoshinaga Y."/>
            <person name="Zwiers L.-H."/>
            <person name="Turgeon B."/>
            <person name="Goodwin S."/>
            <person name="Spatafora J."/>
            <person name="Crous P."/>
            <person name="Grigoriev I."/>
        </authorList>
    </citation>
    <scope>NUCLEOTIDE SEQUENCE</scope>
    <source>
        <strain evidence="1">CBS 675.92</strain>
    </source>
</reference>
<evidence type="ECO:0000313" key="2">
    <source>
        <dbReference type="Proteomes" id="UP000800035"/>
    </source>
</evidence>
<organism evidence="1 2">
    <name type="scientific">Byssothecium circinans</name>
    <dbReference type="NCBI Taxonomy" id="147558"/>
    <lineage>
        <taxon>Eukaryota</taxon>
        <taxon>Fungi</taxon>
        <taxon>Dikarya</taxon>
        <taxon>Ascomycota</taxon>
        <taxon>Pezizomycotina</taxon>
        <taxon>Dothideomycetes</taxon>
        <taxon>Pleosporomycetidae</taxon>
        <taxon>Pleosporales</taxon>
        <taxon>Massarineae</taxon>
        <taxon>Massarinaceae</taxon>
        <taxon>Byssothecium</taxon>
    </lineage>
</organism>
<dbReference type="Proteomes" id="UP000800035">
    <property type="component" value="Unassembled WGS sequence"/>
</dbReference>
<dbReference type="EMBL" id="ML976982">
    <property type="protein sequence ID" value="KAF1960594.1"/>
    <property type="molecule type" value="Genomic_DNA"/>
</dbReference>
<name>A0A6A5U7D8_9PLEO</name>
<gene>
    <name evidence="1" type="ORF">CC80DRAFT_260923</name>
</gene>
<evidence type="ECO:0000313" key="1">
    <source>
        <dbReference type="EMBL" id="KAF1960594.1"/>
    </source>
</evidence>
<dbReference type="AlphaFoldDB" id="A0A6A5U7D8"/>
<sequence>MLRCKDVCHPPSTHTPLLSCVHWGYFSVTSHPTHWATQTEAPSSPRDPPSDINPWVRKVDAIYVPCGCVHSHVKINGRAGRRKLDIVVSNDPTSKQSELSAYNNAPQGGVCLASHGRIASRLPAVLQCQWYKRRVVCRTQAMPQAVDRACHKTRHRVRPECTVLCNRAEK</sequence>
<protein>
    <submittedName>
        <fullName evidence="1">Uncharacterized protein</fullName>
    </submittedName>
</protein>
<proteinExistence type="predicted"/>
<keyword evidence="2" id="KW-1185">Reference proteome</keyword>
<accession>A0A6A5U7D8</accession>